<dbReference type="InterPro" id="IPR002938">
    <property type="entry name" value="FAD-bd"/>
</dbReference>
<evidence type="ECO:0000256" key="9">
    <source>
        <dbReference type="ARBA" id="ARBA00047837"/>
    </source>
</evidence>
<evidence type="ECO:0000256" key="1">
    <source>
        <dbReference type="ARBA" id="ARBA00006632"/>
    </source>
</evidence>
<dbReference type="GO" id="GO:0071949">
    <property type="term" value="F:FAD binding"/>
    <property type="evidence" value="ECO:0007669"/>
    <property type="project" value="InterPro"/>
</dbReference>
<dbReference type="InterPro" id="IPR011777">
    <property type="entry name" value="Geranylgeranyl_Rdtase_fam"/>
</dbReference>
<sequence>MYDLIIIGGGPSGASAGRRAGKLGLNTLLLEKEEFPRYKPCGGGLSAHAISYLDFKLPQDIIEWEVTGVKAIFKDQSVNVHKDHRIFALVSRNKFDNFLLEKAKETEIEVHTGEKALCCREMPDCIEVDTRQGTYQAKFAIIAEGAQGIVKTCVRPTDNKNEYGICLVTEVPANEREIEERLGKSLELHFGIARGGYGWIFPHKTYYSVGIIGTAQYLEHPKKILLDFLEENGLSGDFPVRYHIIPKGGIKRKILNSRLLLSGDAAGFVDAFTGEGLSYAIRSGQLAAEAVADLVMYSQKLSSLKAYESSCRQEFGNYLASSLKLDKIMHRFPETSFKLAVSNREILDKYLDEVVTNRNYKDYVRWLLLNFCLVEPVSKIKSLKLEGTDKD</sequence>
<dbReference type="GO" id="GO:0102067">
    <property type="term" value="F:geranylgeranyl diphosphate reductase activity"/>
    <property type="evidence" value="ECO:0007669"/>
    <property type="project" value="UniProtKB-EC"/>
</dbReference>
<dbReference type="EMBL" id="CP008746">
    <property type="protein sequence ID" value="AKJ39976.1"/>
    <property type="molecule type" value="Genomic_DNA"/>
</dbReference>
<dbReference type="FunFam" id="3.50.50.60:FF:000083">
    <property type="entry name" value="Geranylgeranyl diphosphate reductase"/>
    <property type="match status" value="1"/>
</dbReference>
<comment type="similarity">
    <text evidence="1">Belongs to the geranylgeranyl reductase family. ChlP subfamily.</text>
</comment>
<dbReference type="AlphaFoldDB" id="A0A0G3CD89"/>
<dbReference type="RefSeq" id="WP_048177030.1">
    <property type="nucleotide sequence ID" value="NZ_CP008746.1"/>
</dbReference>
<evidence type="ECO:0000256" key="6">
    <source>
        <dbReference type="ARBA" id="ARBA00023171"/>
    </source>
</evidence>
<keyword evidence="6" id="KW-0149">Chlorophyll biosynthesis</keyword>
<dbReference type="Proteomes" id="UP000035331">
    <property type="component" value="Chromosome"/>
</dbReference>
<dbReference type="InterPro" id="IPR036188">
    <property type="entry name" value="FAD/NAD-bd_sf"/>
</dbReference>
<dbReference type="EC" id="1.3.1.83" evidence="2"/>
<evidence type="ECO:0000313" key="12">
    <source>
        <dbReference type="Proteomes" id="UP000035331"/>
    </source>
</evidence>
<evidence type="ECO:0000259" key="10">
    <source>
        <dbReference type="Pfam" id="PF01494"/>
    </source>
</evidence>
<evidence type="ECO:0000256" key="7">
    <source>
        <dbReference type="ARBA" id="ARBA00023444"/>
    </source>
</evidence>
<evidence type="ECO:0000256" key="5">
    <source>
        <dbReference type="ARBA" id="ARBA00023002"/>
    </source>
</evidence>
<evidence type="ECO:0000256" key="4">
    <source>
        <dbReference type="ARBA" id="ARBA00022857"/>
    </source>
</evidence>
<dbReference type="PANTHER" id="PTHR42685:SF18">
    <property type="entry name" value="DIGERANYLGERANYLGLYCEROPHOSPHOLIPID REDUCTASE"/>
    <property type="match status" value="1"/>
</dbReference>
<dbReference type="InterPro" id="IPR050407">
    <property type="entry name" value="Geranylgeranyl_reductase"/>
</dbReference>
<dbReference type="PANTHER" id="PTHR42685">
    <property type="entry name" value="GERANYLGERANYL DIPHOSPHATE REDUCTASE"/>
    <property type="match status" value="1"/>
</dbReference>
<comment type="catalytic activity">
    <reaction evidence="9">
        <text>phytyl diphosphate + 3 NADP(+) = geranylgeranyl diphosphate + 3 NADPH + 3 H(+)</text>
        <dbReference type="Rhea" id="RHEA:26229"/>
        <dbReference type="ChEBI" id="CHEBI:15378"/>
        <dbReference type="ChEBI" id="CHEBI:57533"/>
        <dbReference type="ChEBI" id="CHEBI:57783"/>
        <dbReference type="ChEBI" id="CHEBI:58349"/>
        <dbReference type="ChEBI" id="CHEBI:75434"/>
        <dbReference type="EC" id="1.3.1.83"/>
    </reaction>
</comment>
<reference evidence="11 12" key="2">
    <citation type="journal article" date="2015" name="Stand. Genomic Sci.">
        <title>The complete genome sequence of the rumen methanogen Methanosarcina barkeri CM1.</title>
        <authorList>
            <person name="Lambie S.C."/>
            <person name="Kelly W.J."/>
            <person name="Leahy S.C."/>
            <person name="Li D."/>
            <person name="Reilly K."/>
            <person name="McAllister T.A."/>
            <person name="Valle E.R."/>
            <person name="Attwood G.T."/>
            <person name="Altermann E."/>
        </authorList>
    </citation>
    <scope>NUCLEOTIDE SEQUENCE [LARGE SCALE GENOMIC DNA]</scope>
    <source>
        <strain evidence="11 12">CM1</strain>
    </source>
</reference>
<dbReference type="SUPFAM" id="SSF51905">
    <property type="entry name" value="FAD/NAD(P)-binding domain"/>
    <property type="match status" value="1"/>
</dbReference>
<evidence type="ECO:0000313" key="11">
    <source>
        <dbReference type="EMBL" id="AKJ39976.1"/>
    </source>
</evidence>
<accession>A0A0G3CD89</accession>
<evidence type="ECO:0000256" key="8">
    <source>
        <dbReference type="ARBA" id="ARBA00033069"/>
    </source>
</evidence>
<evidence type="ECO:0000256" key="3">
    <source>
        <dbReference type="ARBA" id="ARBA00022531"/>
    </source>
</evidence>
<dbReference type="GeneID" id="24886688"/>
<dbReference type="Gene3D" id="3.50.50.60">
    <property type="entry name" value="FAD/NAD(P)-binding domain"/>
    <property type="match status" value="1"/>
</dbReference>
<dbReference type="PATRIC" id="fig|796385.3.peg.3649"/>
<dbReference type="GO" id="GO:0015979">
    <property type="term" value="P:photosynthesis"/>
    <property type="evidence" value="ECO:0007669"/>
    <property type="project" value="UniProtKB-KW"/>
</dbReference>
<dbReference type="NCBIfam" id="TIGR02032">
    <property type="entry name" value="GG-red-SF"/>
    <property type="match status" value="1"/>
</dbReference>
<dbReference type="PRINTS" id="PR00420">
    <property type="entry name" value="RNGMNOXGNASE"/>
</dbReference>
<feature type="domain" description="FAD-binding" evidence="10">
    <location>
        <begin position="2"/>
        <end position="313"/>
    </location>
</feature>
<comment type="pathway">
    <text evidence="7">Porphyrin-containing compound metabolism.</text>
</comment>
<gene>
    <name evidence="11" type="ORF">MCM1_2980</name>
</gene>
<keyword evidence="3" id="KW-0602">Photosynthesis</keyword>
<name>A0A0G3CD89_METBA</name>
<keyword evidence="5" id="KW-0560">Oxidoreductase</keyword>
<dbReference type="Pfam" id="PF01494">
    <property type="entry name" value="FAD_binding_3"/>
    <property type="match status" value="1"/>
</dbReference>
<reference evidence="12" key="1">
    <citation type="submission" date="2014-06" db="EMBL/GenBank/DDBJ databases">
        <title>The complete genome sequence of Methanosarcina barkeri CM1.</title>
        <authorList>
            <consortium name="Pastoral Greenhouse Gas Research Consortium"/>
            <person name="Lambie S.C."/>
            <person name="Leahy S.C."/>
            <person name="Kelly W.J."/>
            <person name="Li D."/>
            <person name="Reilly K."/>
            <person name="Attwood G.T."/>
            <person name="Altermann E."/>
        </authorList>
    </citation>
    <scope>NUCLEOTIDE SEQUENCE [LARGE SCALE GENOMIC DNA]</scope>
    <source>
        <strain evidence="12">CM1</strain>
    </source>
</reference>
<keyword evidence="4" id="KW-0521">NADP</keyword>
<evidence type="ECO:0000256" key="2">
    <source>
        <dbReference type="ARBA" id="ARBA00012380"/>
    </source>
</evidence>
<dbReference type="GO" id="GO:0015995">
    <property type="term" value="P:chlorophyll biosynthetic process"/>
    <property type="evidence" value="ECO:0007669"/>
    <property type="project" value="UniProtKB-KW"/>
</dbReference>
<protein>
    <recommendedName>
        <fullName evidence="2">geranylgeranyl diphosphate reductase</fullName>
        <ecNumber evidence="2">1.3.1.83</ecNumber>
    </recommendedName>
    <alternativeName>
        <fullName evidence="8">Geranylgeranyl reductase</fullName>
    </alternativeName>
</protein>
<organism evidence="11 12">
    <name type="scientific">Methanosarcina barkeri CM1</name>
    <dbReference type="NCBI Taxonomy" id="796385"/>
    <lineage>
        <taxon>Archaea</taxon>
        <taxon>Methanobacteriati</taxon>
        <taxon>Methanobacteriota</taxon>
        <taxon>Stenosarchaea group</taxon>
        <taxon>Methanomicrobia</taxon>
        <taxon>Methanosarcinales</taxon>
        <taxon>Methanosarcinaceae</taxon>
        <taxon>Methanosarcina</taxon>
    </lineage>
</organism>
<proteinExistence type="inferred from homology"/>